<keyword evidence="9" id="KW-0677">Repeat</keyword>
<dbReference type="GO" id="GO:0005509">
    <property type="term" value="F:calcium ion binding"/>
    <property type="evidence" value="ECO:0007669"/>
    <property type="project" value="InterPro"/>
</dbReference>
<comment type="similarity">
    <text evidence="2">In the N-terminal section; belongs to the peroxidase family.</text>
</comment>
<keyword evidence="10" id="KW-0274">FAD</keyword>
<dbReference type="FunFam" id="3.40.50.80:FF:000020">
    <property type="entry name" value="Dual oxidase 1"/>
    <property type="match status" value="1"/>
</dbReference>
<feature type="transmembrane region" description="Helical" evidence="21">
    <location>
        <begin position="1055"/>
        <end position="1076"/>
    </location>
</feature>
<dbReference type="SFLD" id="SFLDS00052">
    <property type="entry name" value="Ferric_Reductase_Domain"/>
    <property type="match status" value="1"/>
</dbReference>
<dbReference type="CDD" id="cd09820">
    <property type="entry name" value="dual_peroxidase_like"/>
    <property type="match status" value="1"/>
</dbReference>
<protein>
    <recommendedName>
        <fullName evidence="3">NAD(P)H oxidase (H2O2-forming)</fullName>
        <ecNumber evidence="3">1.6.3.1</ecNumber>
    </recommendedName>
</protein>
<accession>A0A1J1I5A5</accession>
<dbReference type="OrthoDB" id="6019201at2759"/>
<evidence type="ECO:0000313" key="24">
    <source>
        <dbReference type="EMBL" id="CRK94094.1"/>
    </source>
</evidence>
<dbReference type="PROSITE" id="PS00018">
    <property type="entry name" value="EF_HAND_1"/>
    <property type="match status" value="2"/>
</dbReference>
<evidence type="ECO:0000256" key="15">
    <source>
        <dbReference type="ARBA" id="ARBA00023136"/>
    </source>
</evidence>
<keyword evidence="14" id="KW-0560">Oxidoreductase</keyword>
<keyword evidence="11" id="KW-0106">Calcium</keyword>
<dbReference type="Gene3D" id="3.40.50.80">
    <property type="entry name" value="Nucleotide-binding domain of ferredoxin-NADP reductase (FNR) module"/>
    <property type="match status" value="1"/>
</dbReference>
<evidence type="ECO:0000256" key="4">
    <source>
        <dbReference type="ARBA" id="ARBA00022559"/>
    </source>
</evidence>
<keyword evidence="13 21" id="KW-1133">Transmembrane helix</keyword>
<sequence length="1475" mass="170839">MATFLLYFVEPNISSCLSIKTEIVDTHLTRKAPSAYSDGVYGMAGPERPSPRKLSRLFMRGEDGLGSKENRTALLAFFGQVVTNEIVMASESGCPIEMHRIEIEKCDEMYDKDCRGDRYIPFHRAMYDRNTGQSPNAPREQINQMTAWIDGSFIYSTSEAWLNAMRSFQNGTLLTDRSNKMPVKNTMRVPLFNNPVPHVMRALSPERLYLLGDPRTNQNPALLSFAILFLRWHNKLAYRVKQTNPSWSDEDIFQRARRLVIATMQNIFVYEYLPSFLGGVELEPYKGYQPDVHPGVSHMFQSAAFRFGHSLIPPGIMRRNANCEYRKTPMGFPALRLCSTWWDSSDVFEDSSVEELLMGMSSQLAEREDPFLCSDVRDKLFGPMEFSRRDLGALNIMRGRDNGLADYNTARQAYKLPRRKDWKEINPALFEAKPELLQILISAYKNRLDNVDAYIGGMLESYGRPGELFTAVILEQFLRIRDSDRFWFENEDNGIFTKEEIEDLKKIKLWDVIVNSTDIGPEDIQKNVFQFVDGDPCPQQFQINTSSLEPCNHLEGYDYFSGSELAYIYACVFLGFVPILCATAGYCVVKLQNRRRRRLKVKQETMRTKTGKQTVDKMIAREWLHANHKRLVTVKFGPESAIYTVDRKGEKLRTFSLKNVEIIQVELSQESYTKKRPLVLLRIHNDHDLVLELETSSARRKFVKKLEDFLILHKKEMTLHEQNRELMLARAETRERRQKRLEHFFREAYALTFGLRPGERRRRSDASSDGEVMTVMRTSLSKSEFAAALGMKSDAMFVRKMFNIVDKDQDGRISFQEFLETVVLFSRGKTEDKLRIIFDMCDNDRNGVIDKAEFGEMMRSLVEIARTTSLTDDQVTELIDGMFSDVGLEHKNHLTYQDFKQMMKEYKGEFVAIGLDCKGAKQNFLDTSTNVARMTSFAIEPINDSERNWISEKWDAYTTFLEENRQNIFYLFLFYVITIALFVERFIHYSFMAEHTDLRHIMGVGIAITRGSAASLSFCYSLLLLTMSRNFLTKLKEFPIQQYIPLDSHIQFHKIAACTALFFSMLHTVGHIVNFYHVSTQSHENLRCLTKEVHFASDYKPDINYWLFQTLTGVTGIALFVIMCIIFAFAHPTIRKRAYKYFWNAHSLYIVLYILCLLHGLARLTGAPRFWMFFIGPAVIFTLDKVVSLRTKYMALDVMEAELLPSDVIKIKFYRPPNLKYLSGQWVRFSCTAIKPEEMHSFTLTSAPHENFLSCHIKAQGPWTWKLRNYFDPCNYNPDDQPRIRIEGPYGGGNQDWYKFEVAVMVGGGIGVTPYASILNDLVFGTSTNRYSGVACKKVYFLWICPSHKHFEWFIDVLRDVEKKDVTNVLEIHIFITQFFHKFDLRTTMLYICENHFQRLSKTSMFTGLKAVNHFGRPDMSSFLKFVQKKHSYVSKIGVFSCGPRPLTKSVMSACDEVNKGRKLPYFIHHFENFG</sequence>
<evidence type="ECO:0000256" key="3">
    <source>
        <dbReference type="ARBA" id="ARBA00012698"/>
    </source>
</evidence>
<dbReference type="GO" id="GO:0006979">
    <property type="term" value="P:response to oxidative stress"/>
    <property type="evidence" value="ECO:0007669"/>
    <property type="project" value="InterPro"/>
</dbReference>
<evidence type="ECO:0000256" key="14">
    <source>
        <dbReference type="ARBA" id="ARBA00023002"/>
    </source>
</evidence>
<keyword evidence="4" id="KW-0575">Peroxidase</keyword>
<organism evidence="24 25">
    <name type="scientific">Clunio marinus</name>
    <dbReference type="NCBI Taxonomy" id="568069"/>
    <lineage>
        <taxon>Eukaryota</taxon>
        <taxon>Metazoa</taxon>
        <taxon>Ecdysozoa</taxon>
        <taxon>Arthropoda</taxon>
        <taxon>Hexapoda</taxon>
        <taxon>Insecta</taxon>
        <taxon>Pterygota</taxon>
        <taxon>Neoptera</taxon>
        <taxon>Endopterygota</taxon>
        <taxon>Diptera</taxon>
        <taxon>Nematocera</taxon>
        <taxon>Chironomoidea</taxon>
        <taxon>Chironomidae</taxon>
        <taxon>Clunio</taxon>
    </lineage>
</organism>
<proteinExistence type="inferred from homology"/>
<dbReference type="GO" id="GO:0016174">
    <property type="term" value="F:NAD(P)H oxidase H2O2-forming activity"/>
    <property type="evidence" value="ECO:0007669"/>
    <property type="project" value="UniProtKB-EC"/>
</dbReference>
<dbReference type="PRINTS" id="PR00457">
    <property type="entry name" value="ANPEROXIDASE"/>
</dbReference>
<evidence type="ECO:0000256" key="10">
    <source>
        <dbReference type="ARBA" id="ARBA00022827"/>
    </source>
</evidence>
<dbReference type="InterPro" id="IPR039261">
    <property type="entry name" value="FNR_nucleotide-bd"/>
</dbReference>
<dbReference type="GO" id="GO:0004601">
    <property type="term" value="F:peroxidase activity"/>
    <property type="evidence" value="ECO:0007669"/>
    <property type="project" value="UniProtKB-KW"/>
</dbReference>
<dbReference type="Pfam" id="PF13499">
    <property type="entry name" value="EF-hand_7"/>
    <property type="match status" value="1"/>
</dbReference>
<dbReference type="FunFam" id="2.40.30.10:FF:000059">
    <property type="entry name" value="dual oxidase isoform X1"/>
    <property type="match status" value="1"/>
</dbReference>
<dbReference type="Pfam" id="PF03098">
    <property type="entry name" value="An_peroxidase"/>
    <property type="match status" value="1"/>
</dbReference>
<comment type="catalytic activity">
    <reaction evidence="18">
        <text>NADH + O2 + H(+) = H2O2 + NAD(+)</text>
        <dbReference type="Rhea" id="RHEA:11264"/>
        <dbReference type="ChEBI" id="CHEBI:15378"/>
        <dbReference type="ChEBI" id="CHEBI:15379"/>
        <dbReference type="ChEBI" id="CHEBI:16240"/>
        <dbReference type="ChEBI" id="CHEBI:57540"/>
        <dbReference type="ChEBI" id="CHEBI:57945"/>
        <dbReference type="EC" id="1.6.3.1"/>
    </reaction>
</comment>
<dbReference type="InterPro" id="IPR017938">
    <property type="entry name" value="Riboflavin_synthase-like_b-brl"/>
</dbReference>
<dbReference type="GO" id="GO:0009886">
    <property type="term" value="P:post-embryonic animal morphogenesis"/>
    <property type="evidence" value="ECO:0007669"/>
    <property type="project" value="UniProtKB-ARBA"/>
</dbReference>
<dbReference type="CDD" id="cd00051">
    <property type="entry name" value="EFh"/>
    <property type="match status" value="2"/>
</dbReference>
<dbReference type="InterPro" id="IPR034821">
    <property type="entry name" value="DUOX_peroxidase"/>
</dbReference>
<dbReference type="GO" id="GO:0042742">
    <property type="term" value="P:defense response to bacterium"/>
    <property type="evidence" value="ECO:0007669"/>
    <property type="project" value="UniProtKB-ARBA"/>
</dbReference>
<evidence type="ECO:0000259" key="22">
    <source>
        <dbReference type="PROSITE" id="PS50222"/>
    </source>
</evidence>
<dbReference type="EMBL" id="CVRI01000038">
    <property type="protein sequence ID" value="CRK94094.1"/>
    <property type="molecule type" value="Genomic_DNA"/>
</dbReference>
<dbReference type="CDD" id="cd06186">
    <property type="entry name" value="NOX_Duox_like_FAD_NADP"/>
    <property type="match status" value="1"/>
</dbReference>
<dbReference type="GO" id="GO:0042303">
    <property type="term" value="P:molting cycle"/>
    <property type="evidence" value="ECO:0007669"/>
    <property type="project" value="UniProtKB-ARBA"/>
</dbReference>
<keyword evidence="17" id="KW-0376">Hydrogen peroxide</keyword>
<dbReference type="GO" id="GO:0043020">
    <property type="term" value="C:NADPH oxidase complex"/>
    <property type="evidence" value="ECO:0007669"/>
    <property type="project" value="TreeGrafter"/>
</dbReference>
<keyword evidence="12" id="KW-0521">NADP</keyword>
<dbReference type="PROSITE" id="PS50292">
    <property type="entry name" value="PEROXIDASE_3"/>
    <property type="match status" value="1"/>
</dbReference>
<dbReference type="GO" id="GO:0016175">
    <property type="term" value="F:superoxide-generating NAD(P)H oxidase activity"/>
    <property type="evidence" value="ECO:0007669"/>
    <property type="project" value="UniProtKB-ARBA"/>
</dbReference>
<dbReference type="STRING" id="568069.A0A1J1I5A5"/>
<dbReference type="Gene3D" id="1.10.640.10">
    <property type="entry name" value="Haem peroxidase domain superfamily, animal type"/>
    <property type="match status" value="1"/>
</dbReference>
<evidence type="ECO:0000256" key="12">
    <source>
        <dbReference type="ARBA" id="ARBA00022857"/>
    </source>
</evidence>
<dbReference type="Pfam" id="PF00036">
    <property type="entry name" value="EF-hand_1"/>
    <property type="match status" value="1"/>
</dbReference>
<evidence type="ECO:0000259" key="23">
    <source>
        <dbReference type="PROSITE" id="PS51384"/>
    </source>
</evidence>
<dbReference type="SUPFAM" id="SSF48113">
    <property type="entry name" value="Heme-dependent peroxidases"/>
    <property type="match status" value="1"/>
</dbReference>
<keyword evidence="7 20" id="KW-0479">Metal-binding</keyword>
<dbReference type="GO" id="GO:0042744">
    <property type="term" value="P:hydrogen peroxide catabolic process"/>
    <property type="evidence" value="ECO:0007669"/>
    <property type="project" value="UniProtKB-KW"/>
</dbReference>
<evidence type="ECO:0000313" key="25">
    <source>
        <dbReference type="Proteomes" id="UP000183832"/>
    </source>
</evidence>
<dbReference type="SUPFAM" id="SSF47473">
    <property type="entry name" value="EF-hand"/>
    <property type="match status" value="1"/>
</dbReference>
<dbReference type="SFLD" id="SFLDG01169">
    <property type="entry name" value="NADPH_oxidase_subgroup_(NOX)"/>
    <property type="match status" value="1"/>
</dbReference>
<evidence type="ECO:0000256" key="13">
    <source>
        <dbReference type="ARBA" id="ARBA00022989"/>
    </source>
</evidence>
<keyword evidence="15 21" id="KW-0472">Membrane</keyword>
<dbReference type="InterPro" id="IPR013112">
    <property type="entry name" value="FAD-bd_8"/>
</dbReference>
<dbReference type="FunFam" id="1.10.640.10:FF:000008">
    <property type="entry name" value="Dual oxidase 1"/>
    <property type="match status" value="1"/>
</dbReference>
<dbReference type="Gene3D" id="2.40.30.10">
    <property type="entry name" value="Translation factors"/>
    <property type="match status" value="1"/>
</dbReference>
<dbReference type="InterPro" id="IPR013130">
    <property type="entry name" value="Fe3_Rdtase_TM_dom"/>
</dbReference>
<dbReference type="PANTHER" id="PTHR11972:SF175">
    <property type="entry name" value="NAD(P)H OXIDASE (H2O2-FORMING)"/>
    <property type="match status" value="1"/>
</dbReference>
<keyword evidence="20" id="KW-0408">Iron</keyword>
<evidence type="ECO:0000256" key="20">
    <source>
        <dbReference type="PIRSR" id="PIRSR619791-2"/>
    </source>
</evidence>
<dbReference type="FunFam" id="1.10.238.10:FF:000208">
    <property type="entry name" value="Dual oxidase 1"/>
    <property type="match status" value="1"/>
</dbReference>
<dbReference type="InterPro" id="IPR010255">
    <property type="entry name" value="Haem_peroxidase_sf"/>
</dbReference>
<evidence type="ECO:0000256" key="1">
    <source>
        <dbReference type="ARBA" id="ARBA00004424"/>
    </source>
</evidence>
<dbReference type="InterPro" id="IPR013121">
    <property type="entry name" value="Fe_red_NAD-bd_6"/>
</dbReference>
<evidence type="ECO:0000256" key="2">
    <source>
        <dbReference type="ARBA" id="ARBA00005644"/>
    </source>
</evidence>
<evidence type="ECO:0000256" key="19">
    <source>
        <dbReference type="ARBA" id="ARBA00048762"/>
    </source>
</evidence>
<dbReference type="SUPFAM" id="SSF63380">
    <property type="entry name" value="Riboflavin synthase domain-like"/>
    <property type="match status" value="1"/>
</dbReference>
<feature type="binding site" description="axial binding residue" evidence="20">
    <location>
        <position position="309"/>
    </location>
    <ligand>
        <name>heme b</name>
        <dbReference type="ChEBI" id="CHEBI:60344"/>
    </ligand>
    <ligandPart>
        <name>Fe</name>
        <dbReference type="ChEBI" id="CHEBI:18248"/>
    </ligandPart>
</feature>
<dbReference type="PROSITE" id="PS51384">
    <property type="entry name" value="FAD_FR"/>
    <property type="match status" value="1"/>
</dbReference>
<dbReference type="InterPro" id="IPR011992">
    <property type="entry name" value="EF-hand-dom_pair"/>
</dbReference>
<dbReference type="InterPro" id="IPR002048">
    <property type="entry name" value="EF_hand_dom"/>
</dbReference>
<evidence type="ECO:0000256" key="5">
    <source>
        <dbReference type="ARBA" id="ARBA00022630"/>
    </source>
</evidence>
<keyword evidence="20" id="KW-0349">Heme</keyword>
<evidence type="ECO:0000256" key="18">
    <source>
        <dbReference type="ARBA" id="ARBA00047455"/>
    </source>
</evidence>
<keyword evidence="8" id="KW-0732">Signal</keyword>
<feature type="transmembrane region" description="Helical" evidence="21">
    <location>
        <begin position="1141"/>
        <end position="1162"/>
    </location>
</feature>
<feature type="transmembrane region" description="Helical" evidence="21">
    <location>
        <begin position="566"/>
        <end position="589"/>
    </location>
</feature>
<dbReference type="Pfam" id="PF01794">
    <property type="entry name" value="Ferric_reduct"/>
    <property type="match status" value="1"/>
</dbReference>
<dbReference type="PANTHER" id="PTHR11972">
    <property type="entry name" value="NADPH OXIDASE"/>
    <property type="match status" value="1"/>
</dbReference>
<feature type="domain" description="EF-hand" evidence="22">
    <location>
        <begin position="793"/>
        <end position="828"/>
    </location>
</feature>
<feature type="transmembrane region" description="Helical" evidence="21">
    <location>
        <begin position="1106"/>
        <end position="1129"/>
    </location>
</feature>
<feature type="transmembrane region" description="Helical" evidence="21">
    <location>
        <begin position="1000"/>
        <end position="1025"/>
    </location>
</feature>
<dbReference type="Gene3D" id="1.10.238.10">
    <property type="entry name" value="EF-hand"/>
    <property type="match status" value="1"/>
</dbReference>
<gene>
    <name evidence="24" type="primary">putative Dual oxidase</name>
    <name evidence="24" type="ORF">CLUMA_CG007617</name>
</gene>
<dbReference type="InterPro" id="IPR018247">
    <property type="entry name" value="EF_Hand_1_Ca_BS"/>
</dbReference>
<dbReference type="GO" id="GO:0042554">
    <property type="term" value="P:superoxide anion generation"/>
    <property type="evidence" value="ECO:0007669"/>
    <property type="project" value="TreeGrafter"/>
</dbReference>
<feature type="domain" description="EF-hand" evidence="22">
    <location>
        <begin position="829"/>
        <end position="864"/>
    </location>
</feature>
<dbReference type="InterPro" id="IPR019791">
    <property type="entry name" value="Haem_peroxidase_animal"/>
</dbReference>
<dbReference type="Proteomes" id="UP000183832">
    <property type="component" value="Unassembled WGS sequence"/>
</dbReference>
<feature type="domain" description="FAD-binding FR-type" evidence="23">
    <location>
        <begin position="1191"/>
        <end position="1296"/>
    </location>
</feature>
<dbReference type="SFLD" id="SFLDG01168">
    <property type="entry name" value="Ferric_reductase_subgroup_(FRE"/>
    <property type="match status" value="1"/>
</dbReference>
<keyword evidence="16" id="KW-0325">Glycoprotein</keyword>
<dbReference type="Pfam" id="PF08030">
    <property type="entry name" value="NAD_binding_6"/>
    <property type="match status" value="1"/>
</dbReference>
<evidence type="ECO:0000256" key="9">
    <source>
        <dbReference type="ARBA" id="ARBA00022737"/>
    </source>
</evidence>
<dbReference type="GO" id="GO:0020037">
    <property type="term" value="F:heme binding"/>
    <property type="evidence" value="ECO:0007669"/>
    <property type="project" value="InterPro"/>
</dbReference>
<evidence type="ECO:0000256" key="7">
    <source>
        <dbReference type="ARBA" id="ARBA00022723"/>
    </source>
</evidence>
<dbReference type="EC" id="1.6.3.1" evidence="3"/>
<comment type="subcellular location">
    <subcellularLocation>
        <location evidence="1">Apical cell membrane</location>
        <topology evidence="1">Multi-pass membrane protein</topology>
    </subcellularLocation>
</comment>
<name>A0A1J1I5A5_9DIPT</name>
<evidence type="ECO:0000256" key="16">
    <source>
        <dbReference type="ARBA" id="ARBA00023180"/>
    </source>
</evidence>
<evidence type="ECO:0000256" key="11">
    <source>
        <dbReference type="ARBA" id="ARBA00022837"/>
    </source>
</evidence>
<keyword evidence="6 21" id="KW-0812">Transmembrane</keyword>
<dbReference type="Pfam" id="PF08022">
    <property type="entry name" value="FAD_binding_8"/>
    <property type="match status" value="1"/>
</dbReference>
<keyword evidence="25" id="KW-1185">Reference proteome</keyword>
<dbReference type="PROSITE" id="PS50222">
    <property type="entry name" value="EF_HAND_2"/>
    <property type="match status" value="2"/>
</dbReference>
<dbReference type="SMART" id="SM00054">
    <property type="entry name" value="EFh"/>
    <property type="match status" value="3"/>
</dbReference>
<keyword evidence="5" id="KW-0285">Flavoprotein</keyword>
<dbReference type="GO" id="GO:0042335">
    <property type="term" value="P:cuticle development"/>
    <property type="evidence" value="ECO:0007669"/>
    <property type="project" value="UniProtKB-ARBA"/>
</dbReference>
<evidence type="ECO:0000256" key="17">
    <source>
        <dbReference type="ARBA" id="ARBA00023324"/>
    </source>
</evidence>
<evidence type="ECO:0000256" key="8">
    <source>
        <dbReference type="ARBA" id="ARBA00022729"/>
    </source>
</evidence>
<feature type="transmembrane region" description="Helical" evidence="21">
    <location>
        <begin position="968"/>
        <end position="988"/>
    </location>
</feature>
<dbReference type="SUPFAM" id="SSF52343">
    <property type="entry name" value="Ferredoxin reductase-like, C-terminal NADP-linked domain"/>
    <property type="match status" value="1"/>
</dbReference>
<dbReference type="InterPro" id="IPR050369">
    <property type="entry name" value="RBOH/FRE"/>
</dbReference>
<reference evidence="24 25" key="1">
    <citation type="submission" date="2015-04" db="EMBL/GenBank/DDBJ databases">
        <authorList>
            <person name="Syromyatnikov M.Y."/>
            <person name="Popov V.N."/>
        </authorList>
    </citation>
    <scope>NUCLEOTIDE SEQUENCE [LARGE SCALE GENOMIC DNA]</scope>
</reference>
<evidence type="ECO:0000256" key="6">
    <source>
        <dbReference type="ARBA" id="ARBA00022692"/>
    </source>
</evidence>
<dbReference type="GO" id="GO:0016324">
    <property type="term" value="C:apical plasma membrane"/>
    <property type="evidence" value="ECO:0007669"/>
    <property type="project" value="UniProtKB-SubCell"/>
</dbReference>
<evidence type="ECO:0000256" key="21">
    <source>
        <dbReference type="SAM" id="Phobius"/>
    </source>
</evidence>
<comment type="catalytic activity">
    <reaction evidence="19">
        <text>NADPH + O2 + H(+) = H2O2 + NADP(+)</text>
        <dbReference type="Rhea" id="RHEA:11260"/>
        <dbReference type="ChEBI" id="CHEBI:15378"/>
        <dbReference type="ChEBI" id="CHEBI:15379"/>
        <dbReference type="ChEBI" id="CHEBI:16240"/>
        <dbReference type="ChEBI" id="CHEBI:57783"/>
        <dbReference type="ChEBI" id="CHEBI:58349"/>
        <dbReference type="EC" id="1.6.3.1"/>
    </reaction>
</comment>
<dbReference type="InterPro" id="IPR017927">
    <property type="entry name" value="FAD-bd_FR_type"/>
</dbReference>
<dbReference type="InterPro" id="IPR037120">
    <property type="entry name" value="Haem_peroxidase_sf_animal"/>
</dbReference>